<dbReference type="Proteomes" id="UP000515307">
    <property type="component" value="Chromosome"/>
</dbReference>
<proteinExistence type="predicted"/>
<keyword evidence="3" id="KW-1185">Reference proteome</keyword>
<dbReference type="NCBIfam" id="TIGR01443">
    <property type="entry name" value="intein_Cterm"/>
    <property type="match status" value="1"/>
</dbReference>
<organism evidence="2 3">
    <name type="scientific">Streptomyces finlayi</name>
    <dbReference type="NCBI Taxonomy" id="67296"/>
    <lineage>
        <taxon>Bacteria</taxon>
        <taxon>Bacillati</taxon>
        <taxon>Actinomycetota</taxon>
        <taxon>Actinomycetes</taxon>
        <taxon>Kitasatosporales</taxon>
        <taxon>Streptomycetaceae</taxon>
        <taxon>Streptomyces</taxon>
    </lineage>
</organism>
<dbReference type="KEGG" id="sfiy:F0344_09470"/>
<feature type="region of interest" description="Disordered" evidence="1">
    <location>
        <begin position="34"/>
        <end position="55"/>
    </location>
</feature>
<feature type="region of interest" description="Disordered" evidence="1">
    <location>
        <begin position="1"/>
        <end position="22"/>
    </location>
</feature>
<evidence type="ECO:0000313" key="3">
    <source>
        <dbReference type="Proteomes" id="UP000515307"/>
    </source>
</evidence>
<gene>
    <name evidence="2" type="ORF">F0344_09470</name>
</gene>
<name>A0A7G7BHJ6_9ACTN</name>
<accession>A0A7G7BHJ6</accession>
<dbReference type="InterPro" id="IPR030934">
    <property type="entry name" value="Intein_C"/>
</dbReference>
<evidence type="ECO:0000256" key="1">
    <source>
        <dbReference type="SAM" id="MobiDB-lite"/>
    </source>
</evidence>
<dbReference type="AlphaFoldDB" id="A0A7G7BHJ6"/>
<sequence>MEEDTGAAAWDGGPSVEVDDEGFGVLRGVVDQALAGRGRQSDEGDQPARCRDDDRRDRLHVGDGLRRIQRVYNLTVDGVHTYFVYVAGPMALVHNANPPVQGACAVTGGPYRGGQYKDQHAKKGVMRNHMSASQSIKDAFKMPEGQGLTIQMDKSDHHATESWGSSYDGQMHRSHQSYLLKQGRLTDALQMDIDNVKSMFPGKYDAAIDEMVTKLPNFIEAANKAGFNRPIT</sequence>
<feature type="compositionally biased region" description="Basic and acidic residues" evidence="1">
    <location>
        <begin position="39"/>
        <end position="55"/>
    </location>
</feature>
<dbReference type="PROSITE" id="PS50818">
    <property type="entry name" value="INTEIN_C_TER"/>
    <property type="match status" value="1"/>
</dbReference>
<reference evidence="3" key="1">
    <citation type="submission" date="2019-10" db="EMBL/GenBank/DDBJ databases">
        <title>Antimicrobial potential of Antarctic Bacteria.</title>
        <authorList>
            <person name="Benaud N."/>
            <person name="Edwards R.J."/>
            <person name="Ferrari B.C."/>
        </authorList>
    </citation>
    <scope>NUCLEOTIDE SEQUENCE [LARGE SCALE GENOMIC DNA]</scope>
    <source>
        <strain evidence="3">NBSH44</strain>
    </source>
</reference>
<dbReference type="EMBL" id="CP045702">
    <property type="protein sequence ID" value="QNE74811.1"/>
    <property type="molecule type" value="Genomic_DNA"/>
</dbReference>
<evidence type="ECO:0000313" key="2">
    <source>
        <dbReference type="EMBL" id="QNE74811.1"/>
    </source>
</evidence>
<protein>
    <submittedName>
        <fullName evidence="2">Uncharacterized protein</fullName>
    </submittedName>
</protein>